<keyword evidence="7" id="KW-0812">Transmembrane</keyword>
<feature type="domain" description="SWIM-type" evidence="8">
    <location>
        <begin position="509"/>
        <end position="555"/>
    </location>
</feature>
<reference evidence="9 10" key="1">
    <citation type="submission" date="2021-02" db="EMBL/GenBank/DDBJ databases">
        <title>Plant Genome Project.</title>
        <authorList>
            <person name="Zhang R.-G."/>
        </authorList>
    </citation>
    <scope>NUCLEOTIDE SEQUENCE [LARGE SCALE GENOMIC DNA]</scope>
    <source>
        <tissue evidence="9">Leaves</tissue>
    </source>
</reference>
<dbReference type="InterPro" id="IPR007527">
    <property type="entry name" value="Znf_SWIM"/>
</dbReference>
<dbReference type="Proteomes" id="UP000827721">
    <property type="component" value="Unassembled WGS sequence"/>
</dbReference>
<comment type="function">
    <text evidence="6">Putative transcription activator involved in regulating light control of development.</text>
</comment>
<name>A0ABQ8IB65_9ROSI</name>
<dbReference type="PROSITE" id="PS50966">
    <property type="entry name" value="ZF_SWIM"/>
    <property type="match status" value="1"/>
</dbReference>
<keyword evidence="7" id="KW-1133">Transmembrane helix</keyword>
<evidence type="ECO:0000256" key="5">
    <source>
        <dbReference type="PROSITE-ProRule" id="PRU00325"/>
    </source>
</evidence>
<keyword evidence="10" id="KW-1185">Reference proteome</keyword>
<comment type="caution">
    <text evidence="9">The sequence shown here is derived from an EMBL/GenBank/DDBJ whole genome shotgun (WGS) entry which is preliminary data.</text>
</comment>
<evidence type="ECO:0000259" key="8">
    <source>
        <dbReference type="PROSITE" id="PS50966"/>
    </source>
</evidence>
<evidence type="ECO:0000313" key="10">
    <source>
        <dbReference type="Proteomes" id="UP000827721"/>
    </source>
</evidence>
<evidence type="ECO:0000256" key="2">
    <source>
        <dbReference type="ARBA" id="ARBA00022723"/>
    </source>
</evidence>
<dbReference type="InterPro" id="IPR031052">
    <property type="entry name" value="FHY3/FAR1"/>
</dbReference>
<keyword evidence="7" id="KW-0472">Membrane</keyword>
<evidence type="ECO:0000256" key="4">
    <source>
        <dbReference type="ARBA" id="ARBA00022833"/>
    </source>
</evidence>
<dbReference type="InterPro" id="IPR004330">
    <property type="entry name" value="FAR1_DNA_bnd_dom"/>
</dbReference>
<dbReference type="PANTHER" id="PTHR31669:SF149">
    <property type="entry name" value="PROTEIN FAR1-RELATED SEQUENCE 12-RELATED"/>
    <property type="match status" value="1"/>
</dbReference>
<gene>
    <name evidence="9" type="ORF">JRO89_XS03G0189900</name>
</gene>
<dbReference type="EMBL" id="JAFEMO010000003">
    <property type="protein sequence ID" value="KAH7573674.1"/>
    <property type="molecule type" value="Genomic_DNA"/>
</dbReference>
<evidence type="ECO:0000256" key="1">
    <source>
        <dbReference type="ARBA" id="ARBA00005889"/>
    </source>
</evidence>
<protein>
    <recommendedName>
        <fullName evidence="6">Protein FAR1-RELATED SEQUENCE</fullName>
    </recommendedName>
</protein>
<dbReference type="InterPro" id="IPR006564">
    <property type="entry name" value="Znf_PMZ"/>
</dbReference>
<keyword evidence="4 6" id="KW-0862">Zinc</keyword>
<dbReference type="SMART" id="SM00575">
    <property type="entry name" value="ZnF_PMZ"/>
    <property type="match status" value="1"/>
</dbReference>
<evidence type="ECO:0000256" key="7">
    <source>
        <dbReference type="SAM" id="Phobius"/>
    </source>
</evidence>
<evidence type="ECO:0000256" key="6">
    <source>
        <dbReference type="RuleBase" id="RU367018"/>
    </source>
</evidence>
<evidence type="ECO:0000256" key="3">
    <source>
        <dbReference type="ARBA" id="ARBA00022771"/>
    </source>
</evidence>
<dbReference type="Pfam" id="PF04434">
    <property type="entry name" value="SWIM"/>
    <property type="match status" value="1"/>
</dbReference>
<sequence>MGLNSASTQFPNMQSSATDLNAEGCGNAMVMRAFPLGVLRVANNVNGEDEGESTLEPYAGLEFDSADDARDFYSQYATRVGFKIRTGQLYRSRTDGSVASRRFVCSKEGFQLNSRTGCPAFIRVQKRDSGKWVLDQIQKDHNHELGSADDNCSPVVQQSKFVVTKPSVNLSQRSKFKSFAGVDDGRPCPSGVINFKRLKKAGDGAEGIAEPFVGLEFNSANEAYLFYQTYAENKGFRIRIGQLFRSKNDGSITSRRFVCSKEGFQHPSRVGCGAFMRIKRQEFGSWIVDRLLKEHNHDLEAQMGINKKVSTASKIFIDDETDGLDAVDLAEVNNGSVVKRSKENNIGSECEYRYEYEKCVYQSQTNVEFNTTWSALINKYFLKENVWLKEMYEKRESWVPLYLRGTFFAGIPLGESIEFFFGATLTAQTSLGEFILRYNQGLERRREEESKADYSTFNMQAFLQTKEPIEEQCRRLYTITIFKIFQNELMQSYDYAGIKTYEEETIVRYLVRKCGNENEKHAVTFSAVSVSCSCQMFEFEGLLCRHILKVFNLLDIKEIPSQYILHRWTRNAVYGIIREVESGVSSQELKAMMAWSLRETASKYIESGTTSLEKYKLAFEIMREGGNKLSWQRFQRIDMMMKLHLASKKLMKLWLVMAVLIFLLSLVDARGGAGGGHGGHRGRGSTWGTGVLMAGGSHRGGGGAHRRNAATPSAANAWLSWSLGFFVYVALILLAEIAA</sequence>
<feature type="transmembrane region" description="Helical" evidence="7">
    <location>
        <begin position="718"/>
        <end position="738"/>
    </location>
</feature>
<dbReference type="PANTHER" id="PTHR31669">
    <property type="entry name" value="PROTEIN FAR1-RELATED SEQUENCE 10-RELATED"/>
    <property type="match status" value="1"/>
</dbReference>
<comment type="similarity">
    <text evidence="1 6">Belongs to the FHY3/FAR1 family.</text>
</comment>
<organism evidence="9 10">
    <name type="scientific">Xanthoceras sorbifolium</name>
    <dbReference type="NCBI Taxonomy" id="99658"/>
    <lineage>
        <taxon>Eukaryota</taxon>
        <taxon>Viridiplantae</taxon>
        <taxon>Streptophyta</taxon>
        <taxon>Embryophyta</taxon>
        <taxon>Tracheophyta</taxon>
        <taxon>Spermatophyta</taxon>
        <taxon>Magnoliopsida</taxon>
        <taxon>eudicotyledons</taxon>
        <taxon>Gunneridae</taxon>
        <taxon>Pentapetalae</taxon>
        <taxon>rosids</taxon>
        <taxon>malvids</taxon>
        <taxon>Sapindales</taxon>
        <taxon>Sapindaceae</taxon>
        <taxon>Xanthoceroideae</taxon>
        <taxon>Xanthoceras</taxon>
    </lineage>
</organism>
<keyword evidence="6" id="KW-0539">Nucleus</keyword>
<keyword evidence="3 5" id="KW-0863">Zinc-finger</keyword>
<proteinExistence type="inferred from homology"/>
<accession>A0ABQ8IB65</accession>
<feature type="transmembrane region" description="Helical" evidence="7">
    <location>
        <begin position="650"/>
        <end position="667"/>
    </location>
</feature>
<evidence type="ECO:0000313" key="9">
    <source>
        <dbReference type="EMBL" id="KAH7573674.1"/>
    </source>
</evidence>
<keyword evidence="2 6" id="KW-0479">Metal-binding</keyword>
<comment type="subcellular location">
    <subcellularLocation>
        <location evidence="6">Nucleus</location>
    </subcellularLocation>
</comment>
<dbReference type="Pfam" id="PF03101">
    <property type="entry name" value="FAR1"/>
    <property type="match status" value="2"/>
</dbReference>